<gene>
    <name evidence="9" type="ORF">ACFFFR_01945</name>
</gene>
<dbReference type="Gene3D" id="1.20.1250.20">
    <property type="entry name" value="MFS general substrate transporter like domains"/>
    <property type="match status" value="1"/>
</dbReference>
<dbReference type="Gene3D" id="1.20.1720.10">
    <property type="entry name" value="Multidrug resistance protein D"/>
    <property type="match status" value="1"/>
</dbReference>
<keyword evidence="3" id="KW-1003">Cell membrane</keyword>
<evidence type="ECO:0000256" key="4">
    <source>
        <dbReference type="ARBA" id="ARBA00022692"/>
    </source>
</evidence>
<protein>
    <submittedName>
        <fullName evidence="9">MFS transporter</fullName>
    </submittedName>
</protein>
<feature type="transmembrane region" description="Helical" evidence="7">
    <location>
        <begin position="236"/>
        <end position="254"/>
    </location>
</feature>
<sequence>MTRELVEQPLVSDRASAKTWLGFAALMLTVLLISIDNTVLSFALPDISKALNPSGTQLLWIVDIYPLILAGLLITMGTVGDRVGRKKLLLIGAIGFGAVSVFAAFAASAEQLIVARALLGLFGATLMPSTLALLRNMFQDPIQRRLAVAIWAAGFSAGAALGPIVGGWLLEHFWWGSIFLINVPVIALFLVLAPLLLPESKDPSPGKLDLISAAISIGAMFLIVFGIKSVAAGDNLLIAIGLFAAGVILSWNFVRRQLRIPNPMLDVRLFVNRVFSVSVVANLLSLMALTGMLYYISQYLQLVLGYSPMGASMYLIPGLVATILAGLIAVKLANRFPLRALIPLGLLMSAGGFVVGAQLQAGSSVWLLVVAFVLVGMGVGLAETLTNDAILSSVPPHKAGAASGISETAYEVGALLGTAVLGSILTAVYRYTLHVPVGINKELGLQAQETLGAAIQISERIPAIVGEELASNAREAFTLGADAASIVGAIAVTIAGILVFMVLRRQRSVVLEPEREP</sequence>
<dbReference type="Pfam" id="PF07690">
    <property type="entry name" value="MFS_1"/>
    <property type="match status" value="1"/>
</dbReference>
<dbReference type="CDD" id="cd17321">
    <property type="entry name" value="MFS_MMR_MDR_like"/>
    <property type="match status" value="1"/>
</dbReference>
<feature type="transmembrane region" description="Helical" evidence="7">
    <location>
        <begin position="208"/>
        <end position="230"/>
    </location>
</feature>
<organism evidence="9 10">
    <name type="scientific">Micrococcoides hystricis</name>
    <dbReference type="NCBI Taxonomy" id="1572761"/>
    <lineage>
        <taxon>Bacteria</taxon>
        <taxon>Bacillati</taxon>
        <taxon>Actinomycetota</taxon>
        <taxon>Actinomycetes</taxon>
        <taxon>Micrococcales</taxon>
        <taxon>Micrococcaceae</taxon>
        <taxon>Micrococcoides</taxon>
    </lineage>
</organism>
<dbReference type="InterPro" id="IPR011701">
    <property type="entry name" value="MFS"/>
</dbReference>
<keyword evidence="4 7" id="KW-0812">Transmembrane</keyword>
<keyword evidence="10" id="KW-1185">Reference proteome</keyword>
<feature type="transmembrane region" description="Helical" evidence="7">
    <location>
        <begin position="174"/>
        <end position="196"/>
    </location>
</feature>
<dbReference type="SUPFAM" id="SSF103473">
    <property type="entry name" value="MFS general substrate transporter"/>
    <property type="match status" value="1"/>
</dbReference>
<evidence type="ECO:0000256" key="2">
    <source>
        <dbReference type="ARBA" id="ARBA00022448"/>
    </source>
</evidence>
<feature type="transmembrane region" description="Helical" evidence="7">
    <location>
        <begin position="88"/>
        <end position="107"/>
    </location>
</feature>
<evidence type="ECO:0000256" key="5">
    <source>
        <dbReference type="ARBA" id="ARBA00022989"/>
    </source>
</evidence>
<dbReference type="PROSITE" id="PS50850">
    <property type="entry name" value="MFS"/>
    <property type="match status" value="1"/>
</dbReference>
<comment type="caution">
    <text evidence="9">The sequence shown here is derived from an EMBL/GenBank/DDBJ whole genome shotgun (WGS) entry which is preliminary data.</text>
</comment>
<dbReference type="EMBL" id="JBHLUB010000001">
    <property type="protein sequence ID" value="MFC0581153.1"/>
    <property type="molecule type" value="Genomic_DNA"/>
</dbReference>
<feature type="transmembrane region" description="Helical" evidence="7">
    <location>
        <begin position="146"/>
        <end position="168"/>
    </location>
</feature>
<dbReference type="PRINTS" id="PR01036">
    <property type="entry name" value="TCRTETB"/>
</dbReference>
<keyword evidence="2" id="KW-0813">Transport</keyword>
<dbReference type="InterPro" id="IPR036259">
    <property type="entry name" value="MFS_trans_sf"/>
</dbReference>
<feature type="transmembrane region" description="Helical" evidence="7">
    <location>
        <begin position="20"/>
        <end position="45"/>
    </location>
</feature>
<reference evidence="9 10" key="1">
    <citation type="submission" date="2024-09" db="EMBL/GenBank/DDBJ databases">
        <authorList>
            <person name="Sun Q."/>
            <person name="Mori K."/>
        </authorList>
    </citation>
    <scope>NUCLEOTIDE SEQUENCE [LARGE SCALE GENOMIC DNA]</scope>
    <source>
        <strain evidence="9 10">NCAIM B.02604</strain>
    </source>
</reference>
<feature type="transmembrane region" description="Helical" evidence="7">
    <location>
        <begin position="365"/>
        <end position="387"/>
    </location>
</feature>
<evidence type="ECO:0000313" key="10">
    <source>
        <dbReference type="Proteomes" id="UP001589862"/>
    </source>
</evidence>
<evidence type="ECO:0000313" key="9">
    <source>
        <dbReference type="EMBL" id="MFC0581153.1"/>
    </source>
</evidence>
<dbReference type="PANTHER" id="PTHR42718">
    <property type="entry name" value="MAJOR FACILITATOR SUPERFAMILY MULTIDRUG TRANSPORTER MFSC"/>
    <property type="match status" value="1"/>
</dbReference>
<accession>A0ABV6P7U1</accession>
<name>A0ABV6P7U1_9MICC</name>
<evidence type="ECO:0000259" key="8">
    <source>
        <dbReference type="PROSITE" id="PS50850"/>
    </source>
</evidence>
<feature type="transmembrane region" description="Helical" evidence="7">
    <location>
        <begin position="408"/>
        <end position="429"/>
    </location>
</feature>
<feature type="transmembrane region" description="Helical" evidence="7">
    <location>
        <begin position="57"/>
        <end position="76"/>
    </location>
</feature>
<proteinExistence type="predicted"/>
<evidence type="ECO:0000256" key="6">
    <source>
        <dbReference type="ARBA" id="ARBA00023136"/>
    </source>
</evidence>
<feature type="transmembrane region" description="Helical" evidence="7">
    <location>
        <begin position="483"/>
        <end position="503"/>
    </location>
</feature>
<evidence type="ECO:0000256" key="7">
    <source>
        <dbReference type="SAM" id="Phobius"/>
    </source>
</evidence>
<dbReference type="Proteomes" id="UP001589862">
    <property type="component" value="Unassembled WGS sequence"/>
</dbReference>
<feature type="transmembrane region" description="Helical" evidence="7">
    <location>
        <begin position="311"/>
        <end position="333"/>
    </location>
</feature>
<dbReference type="RefSeq" id="WP_377457767.1">
    <property type="nucleotide sequence ID" value="NZ_JBHLUB010000001.1"/>
</dbReference>
<keyword evidence="6 7" id="KW-0472">Membrane</keyword>
<dbReference type="PANTHER" id="PTHR42718:SF47">
    <property type="entry name" value="METHYL VIOLOGEN RESISTANCE PROTEIN SMVA"/>
    <property type="match status" value="1"/>
</dbReference>
<feature type="transmembrane region" description="Helical" evidence="7">
    <location>
        <begin position="274"/>
        <end position="296"/>
    </location>
</feature>
<feature type="transmembrane region" description="Helical" evidence="7">
    <location>
        <begin position="113"/>
        <end position="134"/>
    </location>
</feature>
<feature type="transmembrane region" description="Helical" evidence="7">
    <location>
        <begin position="340"/>
        <end position="359"/>
    </location>
</feature>
<keyword evidence="5 7" id="KW-1133">Transmembrane helix</keyword>
<dbReference type="InterPro" id="IPR020846">
    <property type="entry name" value="MFS_dom"/>
</dbReference>
<comment type="subcellular location">
    <subcellularLocation>
        <location evidence="1">Cell membrane</location>
        <topology evidence="1">Multi-pass membrane protein</topology>
    </subcellularLocation>
</comment>
<evidence type="ECO:0000256" key="3">
    <source>
        <dbReference type="ARBA" id="ARBA00022475"/>
    </source>
</evidence>
<feature type="domain" description="Major facilitator superfamily (MFS) profile" evidence="8">
    <location>
        <begin position="22"/>
        <end position="507"/>
    </location>
</feature>
<evidence type="ECO:0000256" key="1">
    <source>
        <dbReference type="ARBA" id="ARBA00004651"/>
    </source>
</evidence>